<evidence type="ECO:0000313" key="1">
    <source>
        <dbReference type="EMBL" id="MTK21266.1"/>
    </source>
</evidence>
<gene>
    <name evidence="2" type="ORF">GMA64_00940</name>
    <name evidence="1" type="ORF">GMA92_07520</name>
</gene>
<protein>
    <recommendedName>
        <fullName evidence="4">Preprotein translocase subunit SecA</fullName>
    </recommendedName>
</protein>
<comment type="caution">
    <text evidence="2">The sequence shown here is derived from an EMBL/GenBank/DDBJ whole genome shotgun (WGS) entry which is preliminary data.</text>
</comment>
<dbReference type="Gene3D" id="3.10.450.50">
    <property type="match status" value="1"/>
</dbReference>
<dbReference type="Pfam" id="PF02810">
    <property type="entry name" value="SEC-C"/>
    <property type="match status" value="1"/>
</dbReference>
<accession>A0A6G2CG57</accession>
<evidence type="ECO:0008006" key="4">
    <source>
        <dbReference type="Google" id="ProtNLM"/>
    </source>
</evidence>
<dbReference type="Proteomes" id="UP000487649">
    <property type="component" value="Unassembled WGS sequence"/>
</dbReference>
<dbReference type="InterPro" id="IPR004027">
    <property type="entry name" value="SEC_C_motif"/>
</dbReference>
<sequence length="385" mass="44060">MQNMNDIIKESMIANAIKCNYDEKLETILNKLKKPELKRLVDHHGLKGCSSLAKGGLIERIIATLGDVSRLEYILCGMDDLMMSDFVMLVNEAYVNCDEMMSSSVYTLYNLGYVYPVMNGKEVVYMMPQVVKEAYANISQPELQDTKVRTDLVYLYMKALVNLYGICDFAQLCKVFNEYETTPLTPEEALNVLFCKLTFHGNVQSFGPLFVSDSLLIDSEQEVLALRETQEEKEYYMPTKEEIQQFGMDEGEWTPQLMQVQKFIEENICEDKKVAREIAHEMGMSFAYKYQPKLAFMALEGRQIEMESYNVGQALMILLMDAFNHARTWENRGFRQVDLEASAVKEVASTQVVVPMINPIKSTKIGRNEPCPCGSQKKYKKCCGR</sequence>
<proteinExistence type="predicted"/>
<name>A0A6G2CG57_9FIRM</name>
<dbReference type="GeneID" id="60057306"/>
<evidence type="ECO:0000313" key="3">
    <source>
        <dbReference type="Proteomes" id="UP000487649"/>
    </source>
</evidence>
<dbReference type="AlphaFoldDB" id="A0A6G2CG57"/>
<evidence type="ECO:0000313" key="2">
    <source>
        <dbReference type="EMBL" id="MTL93092.1"/>
    </source>
</evidence>
<dbReference type="RefSeq" id="WP_006784282.1">
    <property type="nucleotide sequence ID" value="NZ_CABJBH010000005.1"/>
</dbReference>
<dbReference type="EMBL" id="WMQV01000001">
    <property type="protein sequence ID" value="MTL93092.1"/>
    <property type="molecule type" value="Genomic_DNA"/>
</dbReference>
<dbReference type="EMBL" id="WMQE01000014">
    <property type="protein sequence ID" value="MTK21266.1"/>
    <property type="molecule type" value="Genomic_DNA"/>
</dbReference>
<dbReference type="SUPFAM" id="SSF103642">
    <property type="entry name" value="Sec-C motif"/>
    <property type="match status" value="1"/>
</dbReference>
<organism evidence="2">
    <name type="scientific">Turicibacter sanguinis</name>
    <dbReference type="NCBI Taxonomy" id="154288"/>
    <lineage>
        <taxon>Bacteria</taxon>
        <taxon>Bacillati</taxon>
        <taxon>Bacillota</taxon>
        <taxon>Erysipelotrichia</taxon>
        <taxon>Erysipelotrichales</taxon>
        <taxon>Turicibacteraceae</taxon>
        <taxon>Turicibacter</taxon>
    </lineage>
</organism>
<reference evidence="2 3" key="1">
    <citation type="journal article" date="2019" name="Nat. Med.">
        <title>A library of human gut bacterial isolates paired with longitudinal multiomics data enables mechanistic microbiome research.</title>
        <authorList>
            <person name="Poyet M."/>
            <person name="Groussin M."/>
            <person name="Gibbons S.M."/>
            <person name="Avila-Pacheco J."/>
            <person name="Jiang X."/>
            <person name="Kearney S.M."/>
            <person name="Perrotta A.R."/>
            <person name="Berdy B."/>
            <person name="Zhao S."/>
            <person name="Lieberman T.D."/>
            <person name="Swanson P.K."/>
            <person name="Smith M."/>
            <person name="Roesemann S."/>
            <person name="Alexander J.E."/>
            <person name="Rich S.A."/>
            <person name="Livny J."/>
            <person name="Vlamakis H."/>
            <person name="Clish C."/>
            <person name="Bullock K."/>
            <person name="Deik A."/>
            <person name="Scott J."/>
            <person name="Pierce K.A."/>
            <person name="Xavier R.J."/>
            <person name="Alm E.J."/>
        </authorList>
    </citation>
    <scope>NUCLEOTIDE SEQUENCE</scope>
    <source>
        <strain evidence="2">BIOML-A179</strain>
        <strain evidence="1 3">BIOML-A198</strain>
    </source>
</reference>